<dbReference type="EMBL" id="AEQP01000022">
    <property type="protein sequence ID" value="EFV93942.1"/>
    <property type="molecule type" value="Genomic_DNA"/>
</dbReference>
<dbReference type="HOGENOM" id="CLU_013353_4_0_4"/>
<dbReference type="Pfam" id="PF00271">
    <property type="entry name" value="Helicase_C"/>
    <property type="match status" value="1"/>
</dbReference>
<evidence type="ECO:0000256" key="2">
    <source>
        <dbReference type="ARBA" id="ARBA00022705"/>
    </source>
</evidence>
<dbReference type="InterPro" id="IPR011545">
    <property type="entry name" value="DEAD/DEAH_box_helicase_dom"/>
</dbReference>
<dbReference type="EC" id="5.6.2.4" evidence="12"/>
<dbReference type="InterPro" id="IPR001650">
    <property type="entry name" value="Helicase_C-like"/>
</dbReference>
<dbReference type="Pfam" id="PF18074">
    <property type="entry name" value="PriA_C"/>
    <property type="match status" value="1"/>
</dbReference>
<evidence type="ECO:0000256" key="5">
    <source>
        <dbReference type="ARBA" id="ARBA00022801"/>
    </source>
</evidence>
<feature type="binding site" evidence="12">
    <location>
        <position position="440"/>
    </location>
    <ligand>
        <name>Zn(2+)</name>
        <dbReference type="ChEBI" id="CHEBI:29105"/>
        <label>1</label>
    </ligand>
</feature>
<dbReference type="InterPro" id="IPR041236">
    <property type="entry name" value="PriA_C"/>
</dbReference>
<feature type="region of interest" description="Disordered" evidence="13">
    <location>
        <begin position="726"/>
        <end position="752"/>
    </location>
</feature>
<evidence type="ECO:0000313" key="16">
    <source>
        <dbReference type="Proteomes" id="UP000011021"/>
    </source>
</evidence>
<keyword evidence="9 12" id="KW-0238">DNA-binding</keyword>
<evidence type="ECO:0000256" key="12">
    <source>
        <dbReference type="HAMAP-Rule" id="MF_00983"/>
    </source>
</evidence>
<dbReference type="GO" id="GO:0005524">
    <property type="term" value="F:ATP binding"/>
    <property type="evidence" value="ECO:0007669"/>
    <property type="project" value="UniProtKB-UniRule"/>
</dbReference>
<dbReference type="GO" id="GO:0006270">
    <property type="term" value="P:DNA replication initiation"/>
    <property type="evidence" value="ECO:0007669"/>
    <property type="project" value="TreeGrafter"/>
</dbReference>
<dbReference type="SMART" id="SM00487">
    <property type="entry name" value="DEXDc"/>
    <property type="match status" value="1"/>
</dbReference>
<evidence type="ECO:0000256" key="1">
    <source>
        <dbReference type="ARBA" id="ARBA00022515"/>
    </source>
</evidence>
<dbReference type="InterPro" id="IPR042115">
    <property type="entry name" value="PriA_3primeBD_sf"/>
</dbReference>
<dbReference type="Gene3D" id="3.40.1440.60">
    <property type="entry name" value="PriA, 3(prime) DNA-binding domain"/>
    <property type="match status" value="1"/>
</dbReference>
<comment type="catalytic activity">
    <reaction evidence="11 12">
        <text>ATP + H2O = ADP + phosphate + H(+)</text>
        <dbReference type="Rhea" id="RHEA:13065"/>
        <dbReference type="ChEBI" id="CHEBI:15377"/>
        <dbReference type="ChEBI" id="CHEBI:15378"/>
        <dbReference type="ChEBI" id="CHEBI:30616"/>
        <dbReference type="ChEBI" id="CHEBI:43474"/>
        <dbReference type="ChEBI" id="CHEBI:456216"/>
        <dbReference type="EC" id="5.6.2.4"/>
    </reaction>
</comment>
<evidence type="ECO:0000256" key="8">
    <source>
        <dbReference type="ARBA" id="ARBA00022840"/>
    </source>
</evidence>
<dbReference type="PANTHER" id="PTHR30580">
    <property type="entry name" value="PRIMOSOMAL PROTEIN N"/>
    <property type="match status" value="1"/>
</dbReference>
<dbReference type="InterPro" id="IPR027417">
    <property type="entry name" value="P-loop_NTPase"/>
</dbReference>
<sequence length="905" mass="97574">MSAPYLQVLIDGPLAGCFSYRCPAEGPEAAGHWVTVPWGKGRRTGLALQRHDASTLPAGLKAEDIKPIEAVREDLPAPSPEWLAFLRFVARYYHGSLADLAVGNLPKLLRTPPTARSRKDAVARLEDFSATLDDGHDAPSIAPELNSEQQAVLAELCTWQGARPDGSAPATPSPEASTGSPPPTPAANSAANGSPLSSRTRTEADPSPTSVASRPAPRPWLLHGITGSGKTEVYLHWMEHLLASQPDVQVLLMVPEIGLTPALQMQLQRRFPGQPIAVLHSEMTDTARASHWLAAASGRARIILGTRLAVLAPLPRLGAIIVDEEHDPSYKQQEGLRYSARDMAVARGRLARIPVLLGSATPSLESWHNAQLGRYRLLRLRHRARSQAALPKVKTVALRGAKTQEGLAEESLQAIRETLARGEQALLFLNRRGFAPVLGCDACGWLSRCNRCDAYRVLHRISPGAGERKTKASAARAASRPPSGTPGNPPGTGDEPSLGILTLDEARESGDQRPPRYRLVCHHCATTQTVPRACPACGNQDLAPLGRGTQKLEDALATLFPSAHIGRLDRDVARRKGATQAFLDDVHAGRTNLLVGTQMLAKGHDFDRLTLVVVVDADAGLFTTDFRAPERLFATLMQVAGRAGRHRSEHARTLIQTRHPEHPLFESLRRHDYPSFAAAQLADRQAGALPPFGFQALLQAQARDLDSALAFLQDARQYLLQAIQTARTQQQRPGTSGHGSGPSKAFSAHSNAVQRPASITNYAVETQQTHASANDVITNDNKPGNQAAFQAPAFTPASRGEEAGSVTSSRIIDNDENSTRYRGSSIHPDAHVEICDPVPMPLAQVNKVFRAQLLIESSHRPSLHTLLASWQASVGAGDHATGVAGSAAHHHKGVRWQLIIDPQEI</sequence>
<evidence type="ECO:0000256" key="9">
    <source>
        <dbReference type="ARBA" id="ARBA00023125"/>
    </source>
</evidence>
<dbReference type="GO" id="GO:0043138">
    <property type="term" value="F:3'-5' DNA helicase activity"/>
    <property type="evidence" value="ECO:0007669"/>
    <property type="project" value="UniProtKB-EC"/>
</dbReference>
<comment type="caution">
    <text evidence="15">The sequence shown here is derived from an EMBL/GenBank/DDBJ whole genome shotgun (WGS) entry which is preliminary data.</text>
</comment>
<dbReference type="GO" id="GO:1990077">
    <property type="term" value="C:primosome complex"/>
    <property type="evidence" value="ECO:0007669"/>
    <property type="project" value="UniProtKB-UniRule"/>
</dbReference>
<organism evidence="15 16">
    <name type="scientific">Lautropia mirabilis ATCC 51599</name>
    <dbReference type="NCBI Taxonomy" id="887898"/>
    <lineage>
        <taxon>Bacteria</taxon>
        <taxon>Pseudomonadati</taxon>
        <taxon>Pseudomonadota</taxon>
        <taxon>Betaproteobacteria</taxon>
        <taxon>Burkholderiales</taxon>
        <taxon>Burkholderiaceae</taxon>
        <taxon>Lautropia</taxon>
    </lineage>
</organism>
<feature type="binding site" evidence="12">
    <location>
        <position position="443"/>
    </location>
    <ligand>
        <name>Zn(2+)</name>
        <dbReference type="ChEBI" id="CHEBI:29105"/>
        <label>1</label>
    </ligand>
</feature>
<feature type="binding site" evidence="12">
    <location>
        <position position="452"/>
    </location>
    <ligand>
        <name>Zn(2+)</name>
        <dbReference type="ChEBI" id="CHEBI:29105"/>
        <label>2</label>
    </ligand>
</feature>
<dbReference type="STRING" id="887898.HMPREF0551_2057"/>
<dbReference type="GO" id="GO:0006302">
    <property type="term" value="P:double-strand break repair"/>
    <property type="evidence" value="ECO:0007669"/>
    <property type="project" value="InterPro"/>
</dbReference>
<feature type="binding site" evidence="12">
    <location>
        <position position="534"/>
    </location>
    <ligand>
        <name>Zn(2+)</name>
        <dbReference type="ChEBI" id="CHEBI:29105"/>
        <label>1</label>
    </ligand>
</feature>
<dbReference type="eggNOG" id="COG1198">
    <property type="taxonomic scope" value="Bacteria"/>
</dbReference>
<protein>
    <recommendedName>
        <fullName evidence="12">Replication restart protein PriA</fullName>
    </recommendedName>
    <alternativeName>
        <fullName evidence="12">ATP-dependent DNA helicase PriA</fullName>
        <ecNumber evidence="12">5.6.2.4</ecNumber>
    </alternativeName>
    <alternativeName>
        <fullName evidence="12">DNA 3'-5' helicase PriA</fullName>
    </alternativeName>
</protein>
<keyword evidence="6 12" id="KW-0347">Helicase</keyword>
<comment type="catalytic activity">
    <reaction evidence="12">
        <text>Couples ATP hydrolysis with the unwinding of duplex DNA by translocating in the 3'-5' direction.</text>
        <dbReference type="EC" id="5.6.2.4"/>
    </reaction>
</comment>
<dbReference type="GO" id="GO:0008270">
    <property type="term" value="F:zinc ion binding"/>
    <property type="evidence" value="ECO:0007669"/>
    <property type="project" value="UniProtKB-UniRule"/>
</dbReference>
<dbReference type="InterPro" id="IPR014001">
    <property type="entry name" value="Helicase_ATP-bd"/>
</dbReference>
<evidence type="ECO:0000256" key="7">
    <source>
        <dbReference type="ARBA" id="ARBA00022833"/>
    </source>
</evidence>
<feature type="binding site" evidence="12">
    <location>
        <position position="521"/>
    </location>
    <ligand>
        <name>Zn(2+)</name>
        <dbReference type="ChEBI" id="CHEBI:29105"/>
        <label>2</label>
    </ligand>
</feature>
<accession>E7RZE8</accession>
<evidence type="ECO:0000256" key="11">
    <source>
        <dbReference type="ARBA" id="ARBA00048988"/>
    </source>
</evidence>
<name>E7RZE8_9BURK</name>
<evidence type="ECO:0000256" key="6">
    <source>
        <dbReference type="ARBA" id="ARBA00022806"/>
    </source>
</evidence>
<dbReference type="Pfam" id="PF17764">
    <property type="entry name" value="PriA_3primeBD"/>
    <property type="match status" value="1"/>
</dbReference>
<evidence type="ECO:0000259" key="14">
    <source>
        <dbReference type="PROSITE" id="PS51192"/>
    </source>
</evidence>
<dbReference type="InterPro" id="IPR041222">
    <property type="entry name" value="PriA_3primeBD"/>
</dbReference>
<dbReference type="Gene3D" id="3.40.50.300">
    <property type="entry name" value="P-loop containing nucleotide triphosphate hydrolases"/>
    <property type="match status" value="2"/>
</dbReference>
<keyword evidence="3 12" id="KW-0479">Metal-binding</keyword>
<evidence type="ECO:0000256" key="13">
    <source>
        <dbReference type="SAM" id="MobiDB-lite"/>
    </source>
</evidence>
<keyword evidence="4 12" id="KW-0547">Nucleotide-binding</keyword>
<keyword evidence="7 12" id="KW-0862">Zinc</keyword>
<dbReference type="Proteomes" id="UP000011021">
    <property type="component" value="Unassembled WGS sequence"/>
</dbReference>
<keyword evidence="10 12" id="KW-0413">Isomerase</keyword>
<dbReference type="GO" id="GO:0006310">
    <property type="term" value="P:DNA recombination"/>
    <property type="evidence" value="ECO:0007669"/>
    <property type="project" value="InterPro"/>
</dbReference>
<comment type="function">
    <text evidence="12">Initiates the restart of stalled replication forks, which reloads the replicative helicase on sites other than the origin of replication. Recognizes and binds to abandoned replication forks and remodels them to uncover a helicase loading site. Promotes assembly of the primosome at these replication forks.</text>
</comment>
<dbReference type="GO" id="GO:0016887">
    <property type="term" value="F:ATP hydrolysis activity"/>
    <property type="evidence" value="ECO:0007669"/>
    <property type="project" value="RHEA"/>
</dbReference>
<dbReference type="FunFam" id="3.40.50.300:FF:000489">
    <property type="entry name" value="Primosome assembly protein PriA"/>
    <property type="match status" value="1"/>
</dbReference>
<feature type="region of interest" description="Disordered" evidence="13">
    <location>
        <begin position="465"/>
        <end position="498"/>
    </location>
</feature>
<gene>
    <name evidence="12 15" type="primary">priA</name>
    <name evidence="15" type="ORF">HMPREF0551_2057</name>
</gene>
<dbReference type="SUPFAM" id="SSF52540">
    <property type="entry name" value="P-loop containing nucleoside triphosphate hydrolases"/>
    <property type="match status" value="2"/>
</dbReference>
<keyword evidence="5 12" id="KW-0378">Hydrolase</keyword>
<keyword evidence="16" id="KW-1185">Reference proteome</keyword>
<feature type="compositionally biased region" description="Low complexity" evidence="13">
    <location>
        <begin position="186"/>
        <end position="198"/>
    </location>
</feature>
<dbReference type="InterPro" id="IPR005259">
    <property type="entry name" value="PriA"/>
</dbReference>
<feature type="binding site" evidence="12">
    <location>
        <position position="449"/>
    </location>
    <ligand>
        <name>Zn(2+)</name>
        <dbReference type="ChEBI" id="CHEBI:29105"/>
        <label>2</label>
    </ligand>
</feature>
<dbReference type="Pfam" id="PF00270">
    <property type="entry name" value="DEAD"/>
    <property type="match status" value="1"/>
</dbReference>
<proteinExistence type="inferred from homology"/>
<dbReference type="GO" id="GO:0003677">
    <property type="term" value="F:DNA binding"/>
    <property type="evidence" value="ECO:0007669"/>
    <property type="project" value="UniProtKB-UniRule"/>
</dbReference>
<evidence type="ECO:0000256" key="3">
    <source>
        <dbReference type="ARBA" id="ARBA00022723"/>
    </source>
</evidence>
<dbReference type="AlphaFoldDB" id="E7RZE8"/>
<comment type="subunit">
    <text evidence="12">Component of the replication restart primosome.</text>
</comment>
<comment type="similarity">
    <text evidence="12">Belongs to the helicase family. PriA subfamily.</text>
</comment>
<dbReference type="RefSeq" id="WP_005674437.1">
    <property type="nucleotide sequence ID" value="NZ_CP146288.1"/>
</dbReference>
<feature type="region of interest" description="Disordered" evidence="13">
    <location>
        <begin position="161"/>
        <end position="222"/>
    </location>
</feature>
<evidence type="ECO:0000256" key="10">
    <source>
        <dbReference type="ARBA" id="ARBA00023235"/>
    </source>
</evidence>
<evidence type="ECO:0000313" key="15">
    <source>
        <dbReference type="EMBL" id="EFV93942.1"/>
    </source>
</evidence>
<dbReference type="PROSITE" id="PS51192">
    <property type="entry name" value="HELICASE_ATP_BIND_1"/>
    <property type="match status" value="1"/>
</dbReference>
<dbReference type="SMART" id="SM00490">
    <property type="entry name" value="HELICc"/>
    <property type="match status" value="1"/>
</dbReference>
<keyword evidence="1 12" id="KW-0639">Primosome</keyword>
<keyword evidence="8 12" id="KW-0067">ATP-binding</keyword>
<dbReference type="NCBIfam" id="TIGR00595">
    <property type="entry name" value="priA"/>
    <property type="match status" value="1"/>
</dbReference>
<feature type="compositionally biased region" description="Low complexity" evidence="13">
    <location>
        <begin position="472"/>
        <end position="482"/>
    </location>
</feature>
<feature type="compositionally biased region" description="Low complexity" evidence="13">
    <location>
        <begin position="166"/>
        <end position="179"/>
    </location>
</feature>
<feature type="domain" description="Helicase ATP-binding" evidence="14">
    <location>
        <begin position="211"/>
        <end position="380"/>
    </location>
</feature>
<dbReference type="HAMAP" id="MF_00983">
    <property type="entry name" value="PriA"/>
    <property type="match status" value="1"/>
</dbReference>
<keyword evidence="2 12" id="KW-0235">DNA replication</keyword>
<reference evidence="15 16" key="1">
    <citation type="submission" date="2010-12" db="EMBL/GenBank/DDBJ databases">
        <authorList>
            <person name="Muzny D."/>
            <person name="Qin X."/>
            <person name="Deng J."/>
            <person name="Jiang H."/>
            <person name="Liu Y."/>
            <person name="Qu J."/>
            <person name="Song X.-Z."/>
            <person name="Zhang L."/>
            <person name="Thornton R."/>
            <person name="Coyle M."/>
            <person name="Francisco L."/>
            <person name="Jackson L."/>
            <person name="Javaid M."/>
            <person name="Korchina V."/>
            <person name="Kovar C."/>
            <person name="Mata R."/>
            <person name="Mathew T."/>
            <person name="Ngo R."/>
            <person name="Nguyen L."/>
            <person name="Nguyen N."/>
            <person name="Okwuonu G."/>
            <person name="Ongeri F."/>
            <person name="Pham C."/>
            <person name="Simmons D."/>
            <person name="Wilczek-Boney K."/>
            <person name="Hale W."/>
            <person name="Jakkamsetti A."/>
            <person name="Pham P."/>
            <person name="Ruth R."/>
            <person name="San Lucas F."/>
            <person name="Warren J."/>
            <person name="Zhang J."/>
            <person name="Zhao Z."/>
            <person name="Zhou C."/>
            <person name="Zhu D."/>
            <person name="Lee S."/>
            <person name="Bess C."/>
            <person name="Blankenburg K."/>
            <person name="Forbes L."/>
            <person name="Fu Q."/>
            <person name="Gubbala S."/>
            <person name="Hirani K."/>
            <person name="Jayaseelan J.C."/>
            <person name="Lara F."/>
            <person name="Munidasa M."/>
            <person name="Palculict T."/>
            <person name="Patil S."/>
            <person name="Pu L.-L."/>
            <person name="Saada N."/>
            <person name="Tang L."/>
            <person name="Weissenberger G."/>
            <person name="Zhu Y."/>
            <person name="Hemphill L."/>
            <person name="Shang Y."/>
            <person name="Youmans B."/>
            <person name="Ayvaz T."/>
            <person name="Ross M."/>
            <person name="Santibanez J."/>
            <person name="Aqrawi P."/>
            <person name="Gross S."/>
            <person name="Joshi V."/>
            <person name="Fowler G."/>
            <person name="Nazareth L."/>
            <person name="Reid J."/>
            <person name="Worley K."/>
            <person name="Petrosino J."/>
            <person name="Highlander S."/>
            <person name="Gibbs R."/>
        </authorList>
    </citation>
    <scope>NUCLEOTIDE SEQUENCE [LARGE SCALE GENOMIC DNA]</scope>
    <source>
        <strain evidence="15 16">ATCC 51599</strain>
    </source>
</reference>
<feature type="binding site" evidence="12">
    <location>
        <position position="524"/>
    </location>
    <ligand>
        <name>Zn(2+)</name>
        <dbReference type="ChEBI" id="CHEBI:29105"/>
        <label>2</label>
    </ligand>
</feature>
<evidence type="ECO:0000256" key="4">
    <source>
        <dbReference type="ARBA" id="ARBA00022741"/>
    </source>
</evidence>
<dbReference type="PANTHER" id="PTHR30580:SF0">
    <property type="entry name" value="PRIMOSOMAL PROTEIN N"/>
    <property type="match status" value="1"/>
</dbReference>
<comment type="cofactor">
    <cofactor evidence="12">
        <name>Zn(2+)</name>
        <dbReference type="ChEBI" id="CHEBI:29105"/>
    </cofactor>
    <text evidence="12">Binds 2 zinc ions per subunit.</text>
</comment>
<dbReference type="GO" id="GO:0006269">
    <property type="term" value="P:DNA replication, synthesis of primer"/>
    <property type="evidence" value="ECO:0007669"/>
    <property type="project" value="UniProtKB-KW"/>
</dbReference>
<feature type="binding site" evidence="12">
    <location>
        <position position="537"/>
    </location>
    <ligand>
        <name>Zn(2+)</name>
        <dbReference type="ChEBI" id="CHEBI:29105"/>
        <label>1</label>
    </ligand>
</feature>